<dbReference type="SUPFAM" id="SSF56112">
    <property type="entry name" value="Protein kinase-like (PK-like)"/>
    <property type="match status" value="1"/>
</dbReference>
<dbReference type="InterPro" id="IPR000403">
    <property type="entry name" value="PI3/4_kinase_cat_dom"/>
</dbReference>
<dbReference type="AlphaFoldDB" id="A0A067BP38"/>
<keyword evidence="4" id="KW-1185">Reference proteome</keyword>
<dbReference type="Gene3D" id="1.10.1070.11">
    <property type="entry name" value="Phosphatidylinositol 3-/4-kinase, catalytic domain"/>
    <property type="match status" value="1"/>
</dbReference>
<dbReference type="InterPro" id="IPR036940">
    <property type="entry name" value="PI3/4_kinase_cat_sf"/>
</dbReference>
<feature type="domain" description="PI3K/PI4K catalytic" evidence="2">
    <location>
        <begin position="659"/>
        <end position="960"/>
    </location>
</feature>
<dbReference type="Proteomes" id="UP000030745">
    <property type="component" value="Unassembled WGS sequence"/>
</dbReference>
<dbReference type="PROSITE" id="PS50290">
    <property type="entry name" value="PI3_4_KINASE_3"/>
    <property type="match status" value="1"/>
</dbReference>
<evidence type="ECO:0000259" key="2">
    <source>
        <dbReference type="PROSITE" id="PS50290"/>
    </source>
</evidence>
<dbReference type="InterPro" id="IPR050517">
    <property type="entry name" value="DDR_Repair_Kinase"/>
</dbReference>
<dbReference type="GO" id="GO:0004674">
    <property type="term" value="F:protein serine/threonine kinase activity"/>
    <property type="evidence" value="ECO:0007669"/>
    <property type="project" value="TreeGrafter"/>
</dbReference>
<accession>A0A067BP38</accession>
<evidence type="ECO:0000313" key="4">
    <source>
        <dbReference type="Proteomes" id="UP000030745"/>
    </source>
</evidence>
<name>A0A067BP38_SAPPC</name>
<protein>
    <recommendedName>
        <fullName evidence="2">PI3K/PI4K catalytic domain-containing protein</fullName>
    </recommendedName>
</protein>
<organism evidence="3 4">
    <name type="scientific">Saprolegnia parasitica (strain CBS 223.65)</name>
    <dbReference type="NCBI Taxonomy" id="695850"/>
    <lineage>
        <taxon>Eukaryota</taxon>
        <taxon>Sar</taxon>
        <taxon>Stramenopiles</taxon>
        <taxon>Oomycota</taxon>
        <taxon>Saprolegniomycetes</taxon>
        <taxon>Saprolegniales</taxon>
        <taxon>Saprolegniaceae</taxon>
        <taxon>Saprolegnia</taxon>
    </lineage>
</organism>
<evidence type="ECO:0000256" key="1">
    <source>
        <dbReference type="SAM" id="SignalP"/>
    </source>
</evidence>
<dbReference type="OrthoDB" id="381190at2759"/>
<dbReference type="GeneID" id="24136272"/>
<keyword evidence="1" id="KW-0732">Signal</keyword>
<dbReference type="GO" id="GO:0005634">
    <property type="term" value="C:nucleus"/>
    <property type="evidence" value="ECO:0007669"/>
    <property type="project" value="TreeGrafter"/>
</dbReference>
<gene>
    <name evidence="3" type="ORF">SPRG_14470</name>
</gene>
<evidence type="ECO:0000313" key="3">
    <source>
        <dbReference type="EMBL" id="KDO20224.1"/>
    </source>
</evidence>
<proteinExistence type="predicted"/>
<dbReference type="EMBL" id="KK583318">
    <property type="protein sequence ID" value="KDO20224.1"/>
    <property type="molecule type" value="Genomic_DNA"/>
</dbReference>
<reference evidence="3 4" key="1">
    <citation type="journal article" date="2013" name="PLoS Genet.">
        <title>Distinctive expansion of potential virulence genes in the genome of the oomycete fish pathogen Saprolegnia parasitica.</title>
        <authorList>
            <person name="Jiang R.H."/>
            <person name="de Bruijn I."/>
            <person name="Haas B.J."/>
            <person name="Belmonte R."/>
            <person name="Lobach L."/>
            <person name="Christie J."/>
            <person name="van den Ackerveken G."/>
            <person name="Bottin A."/>
            <person name="Bulone V."/>
            <person name="Diaz-Moreno S.M."/>
            <person name="Dumas B."/>
            <person name="Fan L."/>
            <person name="Gaulin E."/>
            <person name="Govers F."/>
            <person name="Grenville-Briggs L.J."/>
            <person name="Horner N.R."/>
            <person name="Levin J.Z."/>
            <person name="Mammella M."/>
            <person name="Meijer H.J."/>
            <person name="Morris P."/>
            <person name="Nusbaum C."/>
            <person name="Oome S."/>
            <person name="Phillips A.J."/>
            <person name="van Rooyen D."/>
            <person name="Rzeszutek E."/>
            <person name="Saraiva M."/>
            <person name="Secombes C.J."/>
            <person name="Seidl M.F."/>
            <person name="Snel B."/>
            <person name="Stassen J.H."/>
            <person name="Sykes S."/>
            <person name="Tripathy S."/>
            <person name="van den Berg H."/>
            <person name="Vega-Arreguin J.C."/>
            <person name="Wawra S."/>
            <person name="Young S.K."/>
            <person name="Zeng Q."/>
            <person name="Dieguez-Uribeondo J."/>
            <person name="Russ C."/>
            <person name="Tyler B.M."/>
            <person name="van West P."/>
        </authorList>
    </citation>
    <scope>NUCLEOTIDE SEQUENCE [LARGE SCALE GENOMIC DNA]</scope>
    <source>
        <strain evidence="3 4">CBS 223.65</strain>
    </source>
</reference>
<dbReference type="RefSeq" id="XP_012209037.1">
    <property type="nucleotide sequence ID" value="XM_012353647.1"/>
</dbReference>
<sequence length="962" mass="105490">MIPTLLHDLLLFLGNMLRGAADQFGRMLGSAPATLREDDEPIAPIDDWVKDVAQQVIEHCNSDSLLKACTDLAAVDSGIARQCLVVGLAEILQATPHDATAIVNVIAAAPVLHGQVLIESFLRAARVVDLGQSQSWRLLMEHALRCKMPYSVLQSIQRAGAGDFKQLEMAAYHSIGDTASITNAYWAATPPPQLGDYAKVVADLSQWSLLDPPKATIDCLVALEAGDHTRVASLAKLRIVQDAVPEPTLAVTKAELGRQDLVKIADVSADLQVASMCINCRRLTPRIQGDGWALVERWKEGHKQHCAEPRALLRCLEVEQRLLTMIGASLENRAAWFVKRVAVAQQVSAPHVVAGVFAELETTLQLLPDASAVRRLTNLVQHGLAEDDLLSTVDWTGQPGASGWTAFQADANMSLWDLAWSQLENPTDKRAGKVFLALAKAWDKQGAPELVVRALEMCTGAPALDFLGLWFQHHDDKGVASVLRGLLLADTSTRVPTVVLVPHVHAVVAQFLAAFKRNDKAHYSLLGDVLVRMCVDHPYHVAHIIAQRLFEKSWVSDVFFENPWDFVGRRIRQQSMHAARLFGAACKLTEMYFDIAAISVDVAVEVAEFSAFAALKRCHPDACGTWLMDERPVVWTAKISLQSDCQYDTSQIPCVHNFEPTFTTTVFGRSAPKIVKCIGTDGKTYKQVVKHGNVLPDIAVQEFMKLFNASLPRATKFAGVATTYIVNGIADRAGVLEFVDNMEPLVTPICAIEAPYVNREWQTRWAGADAKVRVKMLADGPIVLPQWFLTTFPDPYAWYQSRLNYTRTLASSSMLGAIIELGDRNAANFLLDTTNGGVIQIDFGIVFHYDFDAATERIDAVPFRLTRNLVAALGPSGTGGFFALACAETLEVVRQHHVTMQRLLASDPAVAPHSVSCVETSLNAFMPHRDVPISMTMIDDLIAAATDPQSLAQMPIECAPWF</sequence>
<dbReference type="SMART" id="SM00146">
    <property type="entry name" value="PI3Kc"/>
    <property type="match status" value="1"/>
</dbReference>
<dbReference type="KEGG" id="spar:SPRG_14470"/>
<dbReference type="VEuPathDB" id="FungiDB:SPRG_14470"/>
<feature type="chain" id="PRO_5001633619" description="PI3K/PI4K catalytic domain-containing protein" evidence="1">
    <location>
        <begin position="22"/>
        <end position="962"/>
    </location>
</feature>
<dbReference type="PANTHER" id="PTHR11139">
    <property type="entry name" value="ATAXIA TELANGIECTASIA MUTATED ATM -RELATED"/>
    <property type="match status" value="1"/>
</dbReference>
<feature type="signal peptide" evidence="1">
    <location>
        <begin position="1"/>
        <end position="21"/>
    </location>
</feature>
<dbReference type="STRING" id="695850.A0A067BP38"/>
<dbReference type="Pfam" id="PF00454">
    <property type="entry name" value="PI3_PI4_kinase"/>
    <property type="match status" value="1"/>
</dbReference>
<dbReference type="InterPro" id="IPR011009">
    <property type="entry name" value="Kinase-like_dom_sf"/>
</dbReference>